<dbReference type="InterPro" id="IPR012349">
    <property type="entry name" value="Split_barrel_FMN-bd"/>
</dbReference>
<dbReference type="SMART" id="SM00903">
    <property type="entry name" value="Flavin_Reduct"/>
    <property type="match status" value="1"/>
</dbReference>
<dbReference type="Gene3D" id="2.30.110.10">
    <property type="entry name" value="Electron Transport, Fmn-binding Protein, Chain A"/>
    <property type="match status" value="1"/>
</dbReference>
<name>A0A6J6S904_9ZZZZ</name>
<dbReference type="EMBL" id="CAEZXR010000402">
    <property type="protein sequence ID" value="CAB4731341.1"/>
    <property type="molecule type" value="Genomic_DNA"/>
</dbReference>
<organism evidence="2">
    <name type="scientific">freshwater metagenome</name>
    <dbReference type="NCBI Taxonomy" id="449393"/>
    <lineage>
        <taxon>unclassified sequences</taxon>
        <taxon>metagenomes</taxon>
        <taxon>ecological metagenomes</taxon>
    </lineage>
</organism>
<protein>
    <submittedName>
        <fullName evidence="2">Unannotated protein</fullName>
    </submittedName>
</protein>
<sequence>MTIHSTHPFADAEPDQVRRLRGRLGGAVSLWTAGTPQDRSGLTVSSLMVGNGPEPVVLGLLDPDADLTDALRATGRGVVQLLGWADRHLADAFAGTVPAPGGPFRLGDFEQTTWGPRLVGSSTWAGVELVEERECGWSTLVTCRLDEVVVGEPGQGLGHHRGRYHVLGG</sequence>
<dbReference type="Pfam" id="PF01613">
    <property type="entry name" value="Flavin_Reduct"/>
    <property type="match status" value="1"/>
</dbReference>
<evidence type="ECO:0000313" key="2">
    <source>
        <dbReference type="EMBL" id="CAB4731341.1"/>
    </source>
</evidence>
<feature type="domain" description="Flavin reductase like" evidence="1">
    <location>
        <begin position="21"/>
        <end position="166"/>
    </location>
</feature>
<reference evidence="2" key="1">
    <citation type="submission" date="2020-05" db="EMBL/GenBank/DDBJ databases">
        <authorList>
            <person name="Chiriac C."/>
            <person name="Salcher M."/>
            <person name="Ghai R."/>
            <person name="Kavagutti S V."/>
        </authorList>
    </citation>
    <scope>NUCLEOTIDE SEQUENCE</scope>
</reference>
<evidence type="ECO:0000259" key="1">
    <source>
        <dbReference type="SMART" id="SM00903"/>
    </source>
</evidence>
<proteinExistence type="predicted"/>
<dbReference type="SUPFAM" id="SSF50475">
    <property type="entry name" value="FMN-binding split barrel"/>
    <property type="match status" value="1"/>
</dbReference>
<dbReference type="GO" id="GO:0010181">
    <property type="term" value="F:FMN binding"/>
    <property type="evidence" value="ECO:0007669"/>
    <property type="project" value="InterPro"/>
</dbReference>
<gene>
    <name evidence="2" type="ORF">UFOPK2579_02596</name>
</gene>
<accession>A0A6J6S904</accession>
<dbReference type="InterPro" id="IPR002563">
    <property type="entry name" value="Flavin_Rdtase-like_dom"/>
</dbReference>
<dbReference type="AlphaFoldDB" id="A0A6J6S904"/>